<evidence type="ECO:0000256" key="1">
    <source>
        <dbReference type="ARBA" id="ARBA00022485"/>
    </source>
</evidence>
<keyword evidence="1" id="KW-0479">Metal-binding</keyword>
<dbReference type="SUPFAM" id="SSF50692">
    <property type="entry name" value="ADC-like"/>
    <property type="match status" value="1"/>
</dbReference>
<evidence type="ECO:0000256" key="2">
    <source>
        <dbReference type="ARBA" id="ARBA00022505"/>
    </source>
</evidence>
<keyword evidence="1" id="KW-0004">4Fe-4S</keyword>
<dbReference type="PANTHER" id="PTHR43742">
    <property type="entry name" value="TRIMETHYLAMINE-N-OXIDE REDUCTASE"/>
    <property type="match status" value="1"/>
</dbReference>
<dbReference type="InterPro" id="IPR009010">
    <property type="entry name" value="Asp_de-COase-like_dom_sf"/>
</dbReference>
<evidence type="ECO:0000313" key="6">
    <source>
        <dbReference type="EMBL" id="HFC46315.1"/>
    </source>
</evidence>
<dbReference type="Proteomes" id="UP000885797">
    <property type="component" value="Unassembled WGS sequence"/>
</dbReference>
<dbReference type="Gene3D" id="3.30.2070.10">
    <property type="entry name" value="Formate dehydrogenase/DMSO reductase"/>
    <property type="match status" value="1"/>
</dbReference>
<keyword evidence="3" id="KW-0732">Signal</keyword>
<dbReference type="InterPro" id="IPR050612">
    <property type="entry name" value="Prok_Mopterin_Oxidored"/>
</dbReference>
<keyword evidence="1" id="KW-0411">Iron-sulfur</keyword>
<keyword evidence="4" id="KW-0560">Oxidoreductase</keyword>
<feature type="non-terminal residue" evidence="6">
    <location>
        <position position="1"/>
    </location>
</feature>
<feature type="domain" description="Molybdopterin dinucleotide-binding" evidence="5">
    <location>
        <begin position="388"/>
        <end position="469"/>
    </location>
</feature>
<dbReference type="Gene3D" id="2.40.40.20">
    <property type="match status" value="1"/>
</dbReference>
<gene>
    <name evidence="6" type="ORF">ENJ63_00360</name>
</gene>
<dbReference type="PANTHER" id="PTHR43742:SF9">
    <property type="entry name" value="TETRATHIONATE REDUCTASE SUBUNIT A"/>
    <property type="match status" value="1"/>
</dbReference>
<dbReference type="Gene3D" id="3.40.50.740">
    <property type="match status" value="1"/>
</dbReference>
<dbReference type="EMBL" id="DRND01000033">
    <property type="protein sequence ID" value="HFC46315.1"/>
    <property type="molecule type" value="Genomic_DNA"/>
</dbReference>
<organism evidence="6">
    <name type="scientific">Dissulfuribacter thermophilus</name>
    <dbReference type="NCBI Taxonomy" id="1156395"/>
    <lineage>
        <taxon>Bacteria</taxon>
        <taxon>Pseudomonadati</taxon>
        <taxon>Thermodesulfobacteriota</taxon>
        <taxon>Dissulfuribacteria</taxon>
        <taxon>Dissulfuribacterales</taxon>
        <taxon>Dissulfuribacteraceae</taxon>
        <taxon>Dissulfuribacter</taxon>
    </lineage>
</organism>
<protein>
    <submittedName>
        <fullName evidence="6">Molybdopterin oxidoreductase</fullName>
    </submittedName>
</protein>
<dbReference type="GO" id="GO:0016491">
    <property type="term" value="F:oxidoreductase activity"/>
    <property type="evidence" value="ECO:0007669"/>
    <property type="project" value="UniProtKB-KW"/>
</dbReference>
<dbReference type="SUPFAM" id="SSF53706">
    <property type="entry name" value="Formate dehydrogenase/DMSO reductase, domains 1-3"/>
    <property type="match status" value="1"/>
</dbReference>
<accession>A0A7V2WSJ1</accession>
<sequence>EVAEEFSRYAPYSAVCQYHGAGNYVNGTYSAYAVALLNAFSGSLQRQGGYCSSGGHLASYKKGPYDLVSFPGKKRPRGVKISREKTHYEDTTEFRNIARQGRSPYPSKRPWFPFTKGGLSVEALSGIDQAYPYPIKALFLYFYNPVYSTPGGKRYEETLRDTEKVPLLVSIDIGINESNIYADYIIPDVTYAEGHYGWLPPHAPCQRFTAIRTPAIEPLTHRTPDGRPIMLETFLIDLAEALDLPGFGKDAIPDATGRLHPLKQAEDFYLRGFANIAHNADVTKEDKVAIEFVERNYPVARCKGILKDDEWKKVCGVLARGGLFSPYDKQFHGEIFMSSTTHFYMYNECLSRTISSTTGRRLFGSVTYTPPLDLTSPDYPLRLISFKRALHTQSRTIWHKTALELHPTNFVLMNKKDAKRLGLRDGDEVVVRSRSCNTGKRGRVKVTGLIREGVVAISISYGHTQLGASRVVIKGINSYAIPDPRLGVGINPNDLALLDPKYGYTPYVDEIGGIPDFSSSAVRVERA</sequence>
<dbReference type="GO" id="GO:0051539">
    <property type="term" value="F:4 iron, 4 sulfur cluster binding"/>
    <property type="evidence" value="ECO:0007669"/>
    <property type="project" value="UniProtKB-KW"/>
</dbReference>
<comment type="caution">
    <text evidence="6">The sequence shown here is derived from an EMBL/GenBank/DDBJ whole genome shotgun (WGS) entry which is preliminary data.</text>
</comment>
<dbReference type="AlphaFoldDB" id="A0A7V2WSJ1"/>
<name>A0A7V2WSJ1_9BACT</name>
<evidence type="ECO:0000259" key="5">
    <source>
        <dbReference type="Pfam" id="PF01568"/>
    </source>
</evidence>
<proteinExistence type="predicted"/>
<dbReference type="Gene3D" id="3.40.228.10">
    <property type="entry name" value="Dimethylsulfoxide Reductase, domain 2"/>
    <property type="match status" value="1"/>
</dbReference>
<keyword evidence="2" id="KW-0500">Molybdenum</keyword>
<reference evidence="6" key="1">
    <citation type="journal article" date="2020" name="mSystems">
        <title>Genome- and Community-Level Interaction Insights into Carbon Utilization and Element Cycling Functions of Hydrothermarchaeota in Hydrothermal Sediment.</title>
        <authorList>
            <person name="Zhou Z."/>
            <person name="Liu Y."/>
            <person name="Xu W."/>
            <person name="Pan J."/>
            <person name="Luo Z.H."/>
            <person name="Li M."/>
        </authorList>
    </citation>
    <scope>NUCLEOTIDE SEQUENCE [LARGE SCALE GENOMIC DNA]</scope>
    <source>
        <strain evidence="6">HyVt-503</strain>
    </source>
</reference>
<dbReference type="InterPro" id="IPR006657">
    <property type="entry name" value="MoPterin_dinucl-bd_dom"/>
</dbReference>
<evidence type="ECO:0000256" key="4">
    <source>
        <dbReference type="ARBA" id="ARBA00023002"/>
    </source>
</evidence>
<dbReference type="Pfam" id="PF01568">
    <property type="entry name" value="Molydop_binding"/>
    <property type="match status" value="1"/>
</dbReference>
<dbReference type="GO" id="GO:0043546">
    <property type="term" value="F:molybdopterin cofactor binding"/>
    <property type="evidence" value="ECO:0007669"/>
    <property type="project" value="InterPro"/>
</dbReference>
<keyword evidence="1" id="KW-0408">Iron</keyword>
<evidence type="ECO:0000256" key="3">
    <source>
        <dbReference type="ARBA" id="ARBA00022729"/>
    </source>
</evidence>